<dbReference type="SUPFAM" id="SSF50494">
    <property type="entry name" value="Trypsin-like serine proteases"/>
    <property type="match status" value="1"/>
</dbReference>
<keyword evidence="2" id="KW-0812">Transmembrane</keyword>
<reference evidence="4 5" key="1">
    <citation type="journal article" date="2014" name="Int. J. Syst. Evol. Microbiol.">
        <title>Phaeodactylibacter xiamenensis gen. nov., sp. nov., a member of the family Saprospiraceae isolated from the marine alga Phaeodactylum tricornutum.</title>
        <authorList>
            <person name="Chen Z.Jr."/>
            <person name="Lei X."/>
            <person name="Lai Q."/>
            <person name="Li Y."/>
            <person name="Zhang B."/>
            <person name="Zhang J."/>
            <person name="Zhang H."/>
            <person name="Yang L."/>
            <person name="Zheng W."/>
            <person name="Tian Y."/>
            <person name="Yu Z."/>
            <person name="Xu H.Jr."/>
            <person name="Zheng T."/>
        </authorList>
    </citation>
    <scope>NUCLEOTIDE SEQUENCE [LARGE SCALE GENOMIC DNA]</scope>
    <source>
        <strain evidence="4 5">KD52</strain>
    </source>
</reference>
<organism evidence="4 5">
    <name type="scientific">Phaeodactylibacter xiamenensis</name>
    <dbReference type="NCBI Taxonomy" id="1524460"/>
    <lineage>
        <taxon>Bacteria</taxon>
        <taxon>Pseudomonadati</taxon>
        <taxon>Bacteroidota</taxon>
        <taxon>Saprospiria</taxon>
        <taxon>Saprospirales</taxon>
        <taxon>Haliscomenobacteraceae</taxon>
        <taxon>Phaeodactylibacter</taxon>
    </lineage>
</organism>
<evidence type="ECO:0000256" key="1">
    <source>
        <dbReference type="SAM" id="MobiDB-lite"/>
    </source>
</evidence>
<keyword evidence="2" id="KW-1133">Transmembrane helix</keyword>
<feature type="transmembrane region" description="Helical" evidence="2">
    <location>
        <begin position="161"/>
        <end position="181"/>
    </location>
</feature>
<dbReference type="Gene3D" id="2.40.10.10">
    <property type="entry name" value="Trypsin-like serine proteases"/>
    <property type="match status" value="1"/>
</dbReference>
<accession>A0A098S3V4</accession>
<dbReference type="InterPro" id="IPR043504">
    <property type="entry name" value="Peptidase_S1_PA_chymotrypsin"/>
</dbReference>
<dbReference type="EMBL" id="JPOS01000083">
    <property type="protein sequence ID" value="KGE85822.1"/>
    <property type="molecule type" value="Genomic_DNA"/>
</dbReference>
<dbReference type="AlphaFoldDB" id="A0A098S3V4"/>
<dbReference type="Pfam" id="PF00498">
    <property type="entry name" value="FHA"/>
    <property type="match status" value="1"/>
</dbReference>
<dbReference type="RefSeq" id="WP_044226630.1">
    <property type="nucleotide sequence ID" value="NZ_JBKAGJ010000002.1"/>
</dbReference>
<feature type="compositionally biased region" description="Low complexity" evidence="1">
    <location>
        <begin position="243"/>
        <end position="260"/>
    </location>
</feature>
<dbReference type="SMART" id="SM00240">
    <property type="entry name" value="FHA"/>
    <property type="match status" value="1"/>
</dbReference>
<dbReference type="InterPro" id="IPR008984">
    <property type="entry name" value="SMAD_FHA_dom_sf"/>
</dbReference>
<dbReference type="Pfam" id="PF13365">
    <property type="entry name" value="Trypsin_2"/>
    <property type="match status" value="1"/>
</dbReference>
<dbReference type="OrthoDB" id="151099at2"/>
<dbReference type="STRING" id="1524460.IX84_24630"/>
<evidence type="ECO:0000313" key="4">
    <source>
        <dbReference type="EMBL" id="KGE85822.1"/>
    </source>
</evidence>
<feature type="domain" description="FHA" evidence="3">
    <location>
        <begin position="56"/>
        <end position="107"/>
    </location>
</feature>
<name>A0A098S3V4_9BACT</name>
<evidence type="ECO:0000259" key="3">
    <source>
        <dbReference type="PROSITE" id="PS50006"/>
    </source>
</evidence>
<dbReference type="PROSITE" id="PS50006">
    <property type="entry name" value="FHA_DOMAIN"/>
    <property type="match status" value="1"/>
</dbReference>
<gene>
    <name evidence="4" type="ORF">IX84_24630</name>
</gene>
<proteinExistence type="predicted"/>
<comment type="caution">
    <text evidence="4">The sequence shown here is derived from an EMBL/GenBank/DDBJ whole genome shotgun (WGS) entry which is preliminary data.</text>
</comment>
<keyword evidence="5" id="KW-1185">Reference proteome</keyword>
<dbReference type="CDD" id="cd00060">
    <property type="entry name" value="FHA"/>
    <property type="match status" value="1"/>
</dbReference>
<dbReference type="SUPFAM" id="SSF49879">
    <property type="entry name" value="SMAD/FHA domain"/>
    <property type="match status" value="1"/>
</dbReference>
<protein>
    <recommendedName>
        <fullName evidence="3">FHA domain-containing protein</fullName>
    </recommendedName>
</protein>
<dbReference type="Proteomes" id="UP000029736">
    <property type="component" value="Unassembled WGS sequence"/>
</dbReference>
<keyword evidence="2" id="KW-0472">Membrane</keyword>
<feature type="region of interest" description="Disordered" evidence="1">
    <location>
        <begin position="240"/>
        <end position="267"/>
    </location>
</feature>
<sequence>MEGGRETIVKNKFSKSIGSGIKSLTSGGRDFFILEHKTNSTNFRAGSQKEIIVGYIELGRDPNCAIRFSEQEKTVSRRHAAINKEGDNYVLLNLSNINPTLLNGRPVAKKYYLNSGDEIQLSVEGPRLGFIVPSNNKTGSLSIGKRMSLFREQALRPYKRAIAGLGVALALVMLVGGYFLFQLNQENRGLETDLEEAKTLLEDTVAITTERADSLQQVNEQLATEKEEAQRRANRLTRRLRNAESAAPAAGSAAPARPGSQTAQPNDVNSLYKDVYYVKVTQVTVRMSDGEERSTNELSWTGTGFLTNDNRFVTARHVIEPWFYPINSGSEGGADENLLLINILLHNYGATIEMKIEAISSSGEKLVFSSSDFTIDRTQDKPEEIEIEDQPHVVRLAIESPNDIAFARINKEGGLSTSPQIAANLQATEKLYLLGYPLGFGATDLNDISPIYSTATVARSGLEAGSIITTDGSIESGNSGGPVFVKRNESYQVIGVVSGGWGENIGKIVPISLIY</sequence>
<evidence type="ECO:0000313" key="5">
    <source>
        <dbReference type="Proteomes" id="UP000029736"/>
    </source>
</evidence>
<dbReference type="InterPro" id="IPR000253">
    <property type="entry name" value="FHA_dom"/>
</dbReference>
<dbReference type="Gene3D" id="2.60.200.20">
    <property type="match status" value="1"/>
</dbReference>
<evidence type="ECO:0000256" key="2">
    <source>
        <dbReference type="SAM" id="Phobius"/>
    </source>
</evidence>
<dbReference type="InterPro" id="IPR009003">
    <property type="entry name" value="Peptidase_S1_PA"/>
</dbReference>